<dbReference type="Proteomes" id="UP001283361">
    <property type="component" value="Unassembled WGS sequence"/>
</dbReference>
<dbReference type="AlphaFoldDB" id="A0AAE1E4J5"/>
<evidence type="ECO:0000313" key="3">
    <source>
        <dbReference type="Proteomes" id="UP001283361"/>
    </source>
</evidence>
<organism evidence="2 3">
    <name type="scientific">Elysia crispata</name>
    <name type="common">lettuce slug</name>
    <dbReference type="NCBI Taxonomy" id="231223"/>
    <lineage>
        <taxon>Eukaryota</taxon>
        <taxon>Metazoa</taxon>
        <taxon>Spiralia</taxon>
        <taxon>Lophotrochozoa</taxon>
        <taxon>Mollusca</taxon>
        <taxon>Gastropoda</taxon>
        <taxon>Heterobranchia</taxon>
        <taxon>Euthyneura</taxon>
        <taxon>Panpulmonata</taxon>
        <taxon>Sacoglossa</taxon>
        <taxon>Placobranchoidea</taxon>
        <taxon>Plakobranchidae</taxon>
        <taxon>Elysia</taxon>
    </lineage>
</organism>
<feature type="chain" id="PRO_5041966118" evidence="1">
    <location>
        <begin position="35"/>
        <end position="96"/>
    </location>
</feature>
<name>A0AAE1E4J5_9GAST</name>
<dbReference type="EMBL" id="JAWDGP010001138">
    <property type="protein sequence ID" value="KAK3794144.1"/>
    <property type="molecule type" value="Genomic_DNA"/>
</dbReference>
<feature type="signal peptide" evidence="1">
    <location>
        <begin position="1"/>
        <end position="34"/>
    </location>
</feature>
<gene>
    <name evidence="2" type="ORF">RRG08_014087</name>
</gene>
<keyword evidence="1" id="KW-0732">Signal</keyword>
<proteinExistence type="predicted"/>
<accession>A0AAE1E4J5</accession>
<sequence>MASIDNVRSMRAALLPLLLIIKVIMSEMLRSVHGRFQNLTGTQWEARAKLYSDIESSQVLYNKMFPLPRDGPVEVNIGVNLNNFNEVSSSMNGQVV</sequence>
<evidence type="ECO:0000256" key="1">
    <source>
        <dbReference type="SAM" id="SignalP"/>
    </source>
</evidence>
<keyword evidence="3" id="KW-1185">Reference proteome</keyword>
<reference evidence="2" key="1">
    <citation type="journal article" date="2023" name="G3 (Bethesda)">
        <title>A reference genome for the long-term kleptoplast-retaining sea slug Elysia crispata morphotype clarki.</title>
        <authorList>
            <person name="Eastman K.E."/>
            <person name="Pendleton A.L."/>
            <person name="Shaikh M.A."/>
            <person name="Suttiyut T."/>
            <person name="Ogas R."/>
            <person name="Tomko P."/>
            <person name="Gavelis G."/>
            <person name="Widhalm J.R."/>
            <person name="Wisecaver J.H."/>
        </authorList>
    </citation>
    <scope>NUCLEOTIDE SEQUENCE</scope>
    <source>
        <strain evidence="2">ECLA1</strain>
    </source>
</reference>
<protein>
    <submittedName>
        <fullName evidence="2">Uncharacterized protein</fullName>
    </submittedName>
</protein>
<comment type="caution">
    <text evidence="2">The sequence shown here is derived from an EMBL/GenBank/DDBJ whole genome shotgun (WGS) entry which is preliminary data.</text>
</comment>
<evidence type="ECO:0000313" key="2">
    <source>
        <dbReference type="EMBL" id="KAK3794144.1"/>
    </source>
</evidence>